<dbReference type="InterPro" id="IPR036397">
    <property type="entry name" value="RNaseH_sf"/>
</dbReference>
<dbReference type="InterPro" id="IPR044730">
    <property type="entry name" value="RNase_H-like_dom_plant"/>
</dbReference>
<dbReference type="Gene3D" id="3.30.420.10">
    <property type="entry name" value="Ribonuclease H-like superfamily/Ribonuclease H"/>
    <property type="match status" value="1"/>
</dbReference>
<feature type="domain" description="RNase H type-1" evidence="1">
    <location>
        <begin position="67"/>
        <end position="201"/>
    </location>
</feature>
<dbReference type="SUPFAM" id="SSF53098">
    <property type="entry name" value="Ribonuclease H-like"/>
    <property type="match status" value="1"/>
</dbReference>
<keyword evidence="3" id="KW-1185">Reference proteome</keyword>
<dbReference type="EMBL" id="JBJKBG010000008">
    <property type="protein sequence ID" value="KAL3725533.1"/>
    <property type="molecule type" value="Genomic_DNA"/>
</dbReference>
<protein>
    <recommendedName>
        <fullName evidence="1">RNase H type-1 domain-containing protein</fullName>
    </recommendedName>
</protein>
<dbReference type="PANTHER" id="PTHR47723:SF19">
    <property type="entry name" value="POLYNUCLEOTIDYL TRANSFERASE, RIBONUCLEASE H-LIKE SUPERFAMILY PROTEIN"/>
    <property type="match status" value="1"/>
</dbReference>
<dbReference type="CDD" id="cd06222">
    <property type="entry name" value="RNase_H_like"/>
    <property type="match status" value="1"/>
</dbReference>
<organism evidence="2 3">
    <name type="scientific">Eucalyptus globulus</name>
    <name type="common">Tasmanian blue gum</name>
    <dbReference type="NCBI Taxonomy" id="34317"/>
    <lineage>
        <taxon>Eukaryota</taxon>
        <taxon>Viridiplantae</taxon>
        <taxon>Streptophyta</taxon>
        <taxon>Embryophyta</taxon>
        <taxon>Tracheophyta</taxon>
        <taxon>Spermatophyta</taxon>
        <taxon>Magnoliopsida</taxon>
        <taxon>eudicotyledons</taxon>
        <taxon>Gunneridae</taxon>
        <taxon>Pentapetalae</taxon>
        <taxon>rosids</taxon>
        <taxon>malvids</taxon>
        <taxon>Myrtales</taxon>
        <taxon>Myrtaceae</taxon>
        <taxon>Myrtoideae</taxon>
        <taxon>Eucalypteae</taxon>
        <taxon>Eucalyptus</taxon>
    </lineage>
</organism>
<reference evidence="2 3" key="1">
    <citation type="submission" date="2024-11" db="EMBL/GenBank/DDBJ databases">
        <title>Chromosome-level genome assembly of Eucalyptus globulus Labill. provides insights into its genome evolution.</title>
        <authorList>
            <person name="Li X."/>
        </authorList>
    </citation>
    <scope>NUCLEOTIDE SEQUENCE [LARGE SCALE GENOMIC DNA]</scope>
    <source>
        <strain evidence="2">CL2024</strain>
        <tissue evidence="2">Fresh tender leaves</tissue>
    </source>
</reference>
<dbReference type="InterPro" id="IPR053151">
    <property type="entry name" value="RNase_H-like"/>
</dbReference>
<dbReference type="Proteomes" id="UP001634007">
    <property type="component" value="Unassembled WGS sequence"/>
</dbReference>
<name>A0ABD3JEH6_EUCGL</name>
<dbReference type="AlphaFoldDB" id="A0ABD3JEH6"/>
<dbReference type="Pfam" id="PF13456">
    <property type="entry name" value="RVT_3"/>
    <property type="match status" value="1"/>
</dbReference>
<dbReference type="InterPro" id="IPR002156">
    <property type="entry name" value="RNaseH_domain"/>
</dbReference>
<evidence type="ECO:0000313" key="3">
    <source>
        <dbReference type="Proteomes" id="UP001634007"/>
    </source>
</evidence>
<gene>
    <name evidence="2" type="ORF">ACJRO7_030544</name>
</gene>
<evidence type="ECO:0000259" key="1">
    <source>
        <dbReference type="Pfam" id="PF13456"/>
    </source>
</evidence>
<dbReference type="PANTHER" id="PTHR47723">
    <property type="entry name" value="OS05G0353850 PROTEIN"/>
    <property type="match status" value="1"/>
</dbReference>
<comment type="caution">
    <text evidence="2">The sequence shown here is derived from an EMBL/GenBank/DDBJ whole genome shotgun (WGS) entry which is preliminary data.</text>
</comment>
<accession>A0ABD3JEH6</accession>
<evidence type="ECO:0000313" key="2">
    <source>
        <dbReference type="EMBL" id="KAL3725533.1"/>
    </source>
</evidence>
<dbReference type="InterPro" id="IPR012337">
    <property type="entry name" value="RNaseH-like_sf"/>
</dbReference>
<sequence>MLWFVWKARNNSIFKAKQPDPNTIVDLAQAHLQNFNRWQNKKEVGKPPNPNSPRRWIPPERGLLKLNVDGSWVHGEQVGSIARILRDHAGQLIDGFAQQVRASSPLQIETLAILEGLKFLQFREQLHVGEMEVDKVHQGQLVCETGSLSAEQNITGRAEPSWTVKPIVEQCRNLLSNSESMTLTYCLREANNAADLIAKMHQTSSLPQRWKSSPPPVLSEILCVESYLSTSCNFRT</sequence>
<proteinExistence type="predicted"/>